<organism evidence="1 2">
    <name type="scientific">Hibiscus sabdariffa</name>
    <name type="common">roselle</name>
    <dbReference type="NCBI Taxonomy" id="183260"/>
    <lineage>
        <taxon>Eukaryota</taxon>
        <taxon>Viridiplantae</taxon>
        <taxon>Streptophyta</taxon>
        <taxon>Embryophyta</taxon>
        <taxon>Tracheophyta</taxon>
        <taxon>Spermatophyta</taxon>
        <taxon>Magnoliopsida</taxon>
        <taxon>eudicotyledons</taxon>
        <taxon>Gunneridae</taxon>
        <taxon>Pentapetalae</taxon>
        <taxon>rosids</taxon>
        <taxon>malvids</taxon>
        <taxon>Malvales</taxon>
        <taxon>Malvaceae</taxon>
        <taxon>Malvoideae</taxon>
        <taxon>Hibiscus</taxon>
    </lineage>
</organism>
<evidence type="ECO:0000313" key="1">
    <source>
        <dbReference type="EMBL" id="KAK8973530.1"/>
    </source>
</evidence>
<accession>A0ABR2NBW2</accession>
<proteinExistence type="predicted"/>
<dbReference type="EMBL" id="JBBPBN010000183">
    <property type="protein sequence ID" value="KAK8973530.1"/>
    <property type="molecule type" value="Genomic_DNA"/>
</dbReference>
<protein>
    <submittedName>
        <fullName evidence="1">Uncharacterized protein</fullName>
    </submittedName>
</protein>
<keyword evidence="2" id="KW-1185">Reference proteome</keyword>
<reference evidence="1 2" key="1">
    <citation type="journal article" date="2024" name="G3 (Bethesda)">
        <title>Genome assembly of Hibiscus sabdariffa L. provides insights into metabolisms of medicinal natural products.</title>
        <authorList>
            <person name="Kim T."/>
        </authorList>
    </citation>
    <scope>NUCLEOTIDE SEQUENCE [LARGE SCALE GENOMIC DNA]</scope>
    <source>
        <strain evidence="1">TK-2024</strain>
        <tissue evidence="1">Old leaves</tissue>
    </source>
</reference>
<gene>
    <name evidence="1" type="ORF">V6N11_030720</name>
</gene>
<dbReference type="Proteomes" id="UP001396334">
    <property type="component" value="Unassembled WGS sequence"/>
</dbReference>
<sequence length="99" mass="10802">MFPKKTIPAVVVVNLAEEMGKLGPNSNPSFAAILQLALQMDDGKMTSLDLSSQQRGASLYLNCEQMEFHGVEVGADLLSVHSFVDSSTKRSMTQCPQRE</sequence>
<evidence type="ECO:0000313" key="2">
    <source>
        <dbReference type="Proteomes" id="UP001396334"/>
    </source>
</evidence>
<comment type="caution">
    <text evidence="1">The sequence shown here is derived from an EMBL/GenBank/DDBJ whole genome shotgun (WGS) entry which is preliminary data.</text>
</comment>
<name>A0ABR2NBW2_9ROSI</name>